<dbReference type="InterPro" id="IPR025827">
    <property type="entry name" value="Zn_ribbon_recom_dom"/>
</dbReference>
<evidence type="ECO:0000313" key="3">
    <source>
        <dbReference type="EMBL" id="OGM26863.1"/>
    </source>
</evidence>
<protein>
    <recommendedName>
        <fullName evidence="2">Recombinase domain-containing protein</fullName>
    </recommendedName>
</protein>
<dbReference type="InterPro" id="IPR011109">
    <property type="entry name" value="DNA_bind_recombinase_dom"/>
</dbReference>
<dbReference type="Proteomes" id="UP000178851">
    <property type="component" value="Unassembled WGS sequence"/>
</dbReference>
<feature type="coiled-coil region" evidence="1">
    <location>
        <begin position="257"/>
        <end position="319"/>
    </location>
</feature>
<dbReference type="PANTHER" id="PTHR30461:SF23">
    <property type="entry name" value="DNA RECOMBINASE-RELATED"/>
    <property type="match status" value="1"/>
</dbReference>
<sequence length="394" mass="45777">MAIKILSVNEGDVSDGLIGNIFASVAEWESEVIGQRTKDAMRQKFREGWWPGWAPYGYINTQKGDKRIVVPDPILAPLIKQLYELYATGSYSLLELARVMFAKGLKSRNGKIISDSSLQKILTNKFYYGVMTWGGDEKLGNHEPIVSKTLFDQCQYVAAQHRNFLIRKRKWSYLLRGFAYCGVHETRLTAEGKHINSKKNPKISYYRCTNQGGCSQSYIRADLLEKQVGKLFKRFEFSPDFIELVHDKAKDYFEENRGSIQSEKQGLINKRKALEEKRNKLEDLIVDGTISRDVFKRQHEQLEADISQLDDNIKDLEAKKNLDVKLIDEILALTRNIYQTYLDAPDFLKRHYLRLFFEAIFIKDHEIAKVSETPLFSELRRQNSCRIRLQMLPR</sequence>
<dbReference type="GO" id="GO:0000150">
    <property type="term" value="F:DNA strand exchange activity"/>
    <property type="evidence" value="ECO:0007669"/>
    <property type="project" value="InterPro"/>
</dbReference>
<reference evidence="3 4" key="1">
    <citation type="journal article" date="2016" name="Nat. Commun.">
        <title>Thousands of microbial genomes shed light on interconnected biogeochemical processes in an aquifer system.</title>
        <authorList>
            <person name="Anantharaman K."/>
            <person name="Brown C.T."/>
            <person name="Hug L.A."/>
            <person name="Sharon I."/>
            <person name="Castelle C.J."/>
            <person name="Probst A.J."/>
            <person name="Thomas B.C."/>
            <person name="Singh A."/>
            <person name="Wilkins M.J."/>
            <person name="Karaoz U."/>
            <person name="Brodie E.L."/>
            <person name="Williams K.H."/>
            <person name="Hubbard S.S."/>
            <person name="Banfield J.F."/>
        </authorList>
    </citation>
    <scope>NUCLEOTIDE SEQUENCE [LARGE SCALE GENOMIC DNA]</scope>
</reference>
<evidence type="ECO:0000256" key="1">
    <source>
        <dbReference type="SAM" id="Coils"/>
    </source>
</evidence>
<proteinExistence type="predicted"/>
<dbReference type="GO" id="GO:0003677">
    <property type="term" value="F:DNA binding"/>
    <property type="evidence" value="ECO:0007669"/>
    <property type="project" value="InterPro"/>
</dbReference>
<feature type="domain" description="Recombinase" evidence="2">
    <location>
        <begin position="55"/>
        <end position="164"/>
    </location>
</feature>
<dbReference type="Pfam" id="PF07508">
    <property type="entry name" value="Recombinase"/>
    <property type="match status" value="1"/>
</dbReference>
<dbReference type="Gene3D" id="3.90.1750.20">
    <property type="entry name" value="Putative Large Serine Recombinase, Chain B, Domain 2"/>
    <property type="match status" value="1"/>
</dbReference>
<accession>A0A1F7YHT8</accession>
<dbReference type="Pfam" id="PF13408">
    <property type="entry name" value="Zn_ribbon_recom"/>
    <property type="match status" value="1"/>
</dbReference>
<comment type="caution">
    <text evidence="3">The sequence shown here is derived from an EMBL/GenBank/DDBJ whole genome shotgun (WGS) entry which is preliminary data.</text>
</comment>
<evidence type="ECO:0000313" key="4">
    <source>
        <dbReference type="Proteomes" id="UP000178851"/>
    </source>
</evidence>
<dbReference type="PANTHER" id="PTHR30461">
    <property type="entry name" value="DNA-INVERTASE FROM LAMBDOID PROPHAGE"/>
    <property type="match status" value="1"/>
</dbReference>
<gene>
    <name evidence="3" type="ORF">A2627_05615</name>
</gene>
<organism evidence="3 4">
    <name type="scientific">Candidatus Woesebacteria bacterium RIFCSPHIGHO2_01_FULL_39_28</name>
    <dbReference type="NCBI Taxonomy" id="1802496"/>
    <lineage>
        <taxon>Bacteria</taxon>
        <taxon>Candidatus Woeseibacteriota</taxon>
    </lineage>
</organism>
<dbReference type="InterPro" id="IPR050639">
    <property type="entry name" value="SSR_resolvase"/>
</dbReference>
<dbReference type="EMBL" id="MGGI01000010">
    <property type="protein sequence ID" value="OGM26863.1"/>
    <property type="molecule type" value="Genomic_DNA"/>
</dbReference>
<keyword evidence="1" id="KW-0175">Coiled coil</keyword>
<dbReference type="SUPFAM" id="SSF53041">
    <property type="entry name" value="Resolvase-like"/>
    <property type="match status" value="1"/>
</dbReference>
<dbReference type="InterPro" id="IPR038109">
    <property type="entry name" value="DNA_bind_recomb_sf"/>
</dbReference>
<evidence type="ECO:0000259" key="2">
    <source>
        <dbReference type="PROSITE" id="PS51737"/>
    </source>
</evidence>
<dbReference type="AlphaFoldDB" id="A0A1F7YHT8"/>
<dbReference type="PROSITE" id="PS51737">
    <property type="entry name" value="RECOMBINASE_DNA_BIND"/>
    <property type="match status" value="1"/>
</dbReference>
<dbReference type="InterPro" id="IPR036162">
    <property type="entry name" value="Resolvase-like_N_sf"/>
</dbReference>
<name>A0A1F7YHT8_9BACT</name>